<protein>
    <submittedName>
        <fullName evidence="1">Uncharacterized protein</fullName>
    </submittedName>
</protein>
<organism evidence="1 2">
    <name type="scientific">Bradyrhizobium cosmicum</name>
    <dbReference type="NCBI Taxonomy" id="1404864"/>
    <lineage>
        <taxon>Bacteria</taxon>
        <taxon>Pseudomonadati</taxon>
        <taxon>Pseudomonadota</taxon>
        <taxon>Alphaproteobacteria</taxon>
        <taxon>Hyphomicrobiales</taxon>
        <taxon>Nitrobacteraceae</taxon>
        <taxon>Bradyrhizobium</taxon>
    </lineage>
</organism>
<dbReference type="EMBL" id="AP012279">
    <property type="protein sequence ID" value="BAL76978.1"/>
    <property type="molecule type" value="Genomic_DNA"/>
</dbReference>
<name>A0AAI8MBD3_9BRAD</name>
<evidence type="ECO:0000313" key="2">
    <source>
        <dbReference type="Proteomes" id="UP000007886"/>
    </source>
</evidence>
<keyword evidence="2" id="KW-1185">Reference proteome</keyword>
<reference evidence="1 2" key="1">
    <citation type="journal article" date="2012" name="Microbes Environ.">
        <title>Complete genome sequence of Bradyrhizobium sp. S23321: insights into symbiosis evolution in soil oligotrophs.</title>
        <authorList>
            <person name="Okubo T."/>
            <person name="Tsukui T."/>
            <person name="Maita H."/>
            <person name="Okamoto S."/>
            <person name="Oshima K."/>
            <person name="Fujisawa T."/>
            <person name="Saito A."/>
            <person name="Futamata H."/>
            <person name="Hattori R."/>
            <person name="Shimomura Y."/>
            <person name="Haruta S."/>
            <person name="Morimoto S."/>
            <person name="Wang Y."/>
            <person name="Sakai Y."/>
            <person name="Hattori M."/>
            <person name="Aizawa S."/>
            <person name="Nagashima K.V.P."/>
            <person name="Masuda S."/>
            <person name="Hattori T."/>
            <person name="Yamashita A."/>
            <person name="Bao Z."/>
            <person name="Hayatsu M."/>
            <person name="Kajiya-Kanegae H."/>
            <person name="Yoshinaga I."/>
            <person name="Sakamoto K."/>
            <person name="Toyota K."/>
            <person name="Nakao M."/>
            <person name="Kohara M."/>
            <person name="Anda M."/>
            <person name="Niwa R."/>
            <person name="Jung-Hwan P."/>
            <person name="Sameshima-Saito R."/>
            <person name="Tokuda S."/>
            <person name="Yamamoto S."/>
            <person name="Yamamoto S."/>
            <person name="Yokoyama T."/>
            <person name="Akutsu T."/>
            <person name="Nakamura Y."/>
            <person name="Nakahira-Yanaka Y."/>
            <person name="Takada Hoshino Y."/>
            <person name="Hirakawa H."/>
            <person name="Mitsui H."/>
            <person name="Terasawa K."/>
            <person name="Itakura M."/>
            <person name="Sato S."/>
            <person name="Ikeda-Ohtsubo W."/>
            <person name="Sakakura N."/>
            <person name="Kaminuma E."/>
            <person name="Minamisawa K."/>
        </authorList>
    </citation>
    <scope>NUCLEOTIDE SEQUENCE [LARGE SCALE GENOMIC DNA]</scope>
    <source>
        <strain evidence="1 2">S23321</strain>
    </source>
</reference>
<proteinExistence type="predicted"/>
<dbReference type="KEGG" id="brs:S23_37810"/>
<evidence type="ECO:0000313" key="1">
    <source>
        <dbReference type="EMBL" id="BAL76978.1"/>
    </source>
</evidence>
<dbReference type="Proteomes" id="UP000007886">
    <property type="component" value="Chromosome"/>
</dbReference>
<sequence length="87" mass="9111">MVLVEPPPPPEPELPSADCEDEAADVSEVADVDDATEDDVVAVGWDVEAVTAALDDAIALIDMKASLAGKPRASRRSRARLSLQRGG</sequence>
<gene>
    <name evidence="1" type="ORF">S23_37810</name>
</gene>
<accession>A0AAI8MBD3</accession>
<dbReference type="AlphaFoldDB" id="A0AAI8MBD3"/>